<evidence type="ECO:0000313" key="10">
    <source>
        <dbReference type="EMBL" id="MFC7267847.1"/>
    </source>
</evidence>
<dbReference type="InterPro" id="IPR036968">
    <property type="entry name" value="Enolpyruvate_Tfrase_sf"/>
</dbReference>
<dbReference type="Gene3D" id="3.65.10.10">
    <property type="entry name" value="Enolpyruvate transferase domain"/>
    <property type="match status" value="2"/>
</dbReference>
<evidence type="ECO:0000256" key="6">
    <source>
        <dbReference type="ARBA" id="ARBA00044633"/>
    </source>
</evidence>
<dbReference type="NCBIfam" id="TIGR01356">
    <property type="entry name" value="aroA"/>
    <property type="match status" value="1"/>
</dbReference>
<dbReference type="PIRSF" id="PIRSF000505">
    <property type="entry name" value="EPSPS"/>
    <property type="match status" value="1"/>
</dbReference>
<comment type="similarity">
    <text evidence="2 7">Belongs to the EPSP synthase family.</text>
</comment>
<feature type="region of interest" description="Disordered" evidence="8">
    <location>
        <begin position="1"/>
        <end position="23"/>
    </location>
</feature>
<feature type="binding site" evidence="7">
    <location>
        <position position="215"/>
    </location>
    <ligand>
        <name>3-phosphoshikimate</name>
        <dbReference type="ChEBI" id="CHEBI:145989"/>
    </ligand>
</feature>
<dbReference type="InterPro" id="IPR006264">
    <property type="entry name" value="EPSP_synthase"/>
</dbReference>
<feature type="binding site" evidence="7">
    <location>
        <position position="188"/>
    </location>
    <ligand>
        <name>3-phosphoshikimate</name>
        <dbReference type="ChEBI" id="CHEBI:145989"/>
    </ligand>
</feature>
<comment type="caution">
    <text evidence="10">The sequence shown here is derived from an EMBL/GenBank/DDBJ whole genome shotgun (WGS) entry which is preliminary data.</text>
</comment>
<dbReference type="CDD" id="cd01556">
    <property type="entry name" value="EPSP_synthase"/>
    <property type="match status" value="1"/>
</dbReference>
<feature type="binding site" evidence="7">
    <location>
        <position position="357"/>
    </location>
    <ligand>
        <name>3-phosphoshikimate</name>
        <dbReference type="ChEBI" id="CHEBI:145989"/>
    </ligand>
</feature>
<feature type="binding site" evidence="7">
    <location>
        <position position="37"/>
    </location>
    <ligand>
        <name>phosphoenolpyruvate</name>
        <dbReference type="ChEBI" id="CHEBI:58702"/>
    </ligand>
</feature>
<dbReference type="PROSITE" id="PS00885">
    <property type="entry name" value="EPSP_SYNTHASE_2"/>
    <property type="match status" value="1"/>
</dbReference>
<dbReference type="PANTHER" id="PTHR21090">
    <property type="entry name" value="AROM/DEHYDROQUINATE SYNTHASE"/>
    <property type="match status" value="1"/>
</dbReference>
<evidence type="ECO:0000313" key="11">
    <source>
        <dbReference type="Proteomes" id="UP001596507"/>
    </source>
</evidence>
<comment type="subcellular location">
    <subcellularLocation>
        <location evidence="7">Cytoplasm</location>
    </subcellularLocation>
</comment>
<evidence type="ECO:0000256" key="3">
    <source>
        <dbReference type="ARBA" id="ARBA00022605"/>
    </source>
</evidence>
<feature type="binding site" evidence="7">
    <location>
        <position position="330"/>
    </location>
    <ligand>
        <name>3-phosphoshikimate</name>
        <dbReference type="ChEBI" id="CHEBI:145989"/>
    </ligand>
</feature>
<feature type="binding site" evidence="7">
    <location>
        <position position="112"/>
    </location>
    <ligand>
        <name>phosphoenolpyruvate</name>
        <dbReference type="ChEBI" id="CHEBI:58702"/>
    </ligand>
</feature>
<organism evidence="10 11">
    <name type="scientific">Microbacterium fluvii</name>
    <dbReference type="NCBI Taxonomy" id="415215"/>
    <lineage>
        <taxon>Bacteria</taxon>
        <taxon>Bacillati</taxon>
        <taxon>Actinomycetota</taxon>
        <taxon>Actinomycetes</taxon>
        <taxon>Micrococcales</taxon>
        <taxon>Microbacteriaceae</taxon>
        <taxon>Microbacterium</taxon>
    </lineage>
</organism>
<comment type="function">
    <text evidence="7">Catalyzes the transfer of the enolpyruvyl moiety of phosphoenolpyruvate (PEP) to the 5-hydroxyl of shikimate-3-phosphate (S3P) to produce enolpyruvyl shikimate-3-phosphate and inorganic phosphate.</text>
</comment>
<evidence type="ECO:0000256" key="2">
    <source>
        <dbReference type="ARBA" id="ARBA00009948"/>
    </source>
</evidence>
<feature type="binding site" evidence="7">
    <location>
        <position position="38"/>
    </location>
    <ligand>
        <name>3-phosphoshikimate</name>
        <dbReference type="ChEBI" id="CHEBI:145989"/>
    </ligand>
</feature>
<feature type="binding site" evidence="7">
    <location>
        <position position="188"/>
    </location>
    <ligand>
        <name>phosphoenolpyruvate</name>
        <dbReference type="ChEBI" id="CHEBI:58702"/>
    </ligand>
</feature>
<evidence type="ECO:0000256" key="7">
    <source>
        <dbReference type="HAMAP-Rule" id="MF_00210"/>
    </source>
</evidence>
<feature type="binding site" evidence="7">
    <location>
        <position position="402"/>
    </location>
    <ligand>
        <name>phosphoenolpyruvate</name>
        <dbReference type="ChEBI" id="CHEBI:58702"/>
    </ligand>
</feature>
<evidence type="ECO:0000256" key="8">
    <source>
        <dbReference type="SAM" id="MobiDB-lite"/>
    </source>
</evidence>
<feature type="binding site" evidence="7">
    <location>
        <position position="37"/>
    </location>
    <ligand>
        <name>3-phosphoshikimate</name>
        <dbReference type="ChEBI" id="CHEBI:145989"/>
    </ligand>
</feature>
<accession>A0ABW2HBN7</accession>
<comment type="catalytic activity">
    <reaction evidence="6">
        <text>3-phosphoshikimate + phosphoenolpyruvate = 5-O-(1-carboxyvinyl)-3-phosphoshikimate + phosphate</text>
        <dbReference type="Rhea" id="RHEA:21256"/>
        <dbReference type="ChEBI" id="CHEBI:43474"/>
        <dbReference type="ChEBI" id="CHEBI:57701"/>
        <dbReference type="ChEBI" id="CHEBI:58702"/>
        <dbReference type="ChEBI" id="CHEBI:145989"/>
        <dbReference type="EC" id="2.5.1.19"/>
    </reaction>
    <physiologicalReaction direction="left-to-right" evidence="6">
        <dbReference type="Rhea" id="RHEA:21257"/>
    </physiologicalReaction>
</comment>
<dbReference type="EMBL" id="JBHTBE010000001">
    <property type="protein sequence ID" value="MFC7267847.1"/>
    <property type="molecule type" value="Genomic_DNA"/>
</dbReference>
<comment type="caution">
    <text evidence="7">Lacks conserved residue(s) required for the propagation of feature annotation.</text>
</comment>
<keyword evidence="7" id="KW-0963">Cytoplasm</keyword>
<feature type="binding site" evidence="7">
    <location>
        <position position="187"/>
    </location>
    <ligand>
        <name>3-phosphoshikimate</name>
        <dbReference type="ChEBI" id="CHEBI:145989"/>
    </ligand>
</feature>
<feature type="active site" description="Proton acceptor" evidence="7">
    <location>
        <position position="330"/>
    </location>
</feature>
<reference evidence="11" key="1">
    <citation type="journal article" date="2019" name="Int. J. Syst. Evol. Microbiol.">
        <title>The Global Catalogue of Microorganisms (GCM) 10K type strain sequencing project: providing services to taxonomists for standard genome sequencing and annotation.</title>
        <authorList>
            <consortium name="The Broad Institute Genomics Platform"/>
            <consortium name="The Broad Institute Genome Sequencing Center for Infectious Disease"/>
            <person name="Wu L."/>
            <person name="Ma J."/>
        </authorList>
    </citation>
    <scope>NUCLEOTIDE SEQUENCE [LARGE SCALE GENOMIC DNA]</scope>
    <source>
        <strain evidence="11">CGMCC 1.15772</strain>
    </source>
</reference>
<evidence type="ECO:0000259" key="9">
    <source>
        <dbReference type="Pfam" id="PF00275"/>
    </source>
</evidence>
<feature type="domain" description="Enolpyruvate transferase" evidence="9">
    <location>
        <begin position="24"/>
        <end position="434"/>
    </location>
</feature>
<dbReference type="HAMAP" id="MF_00210">
    <property type="entry name" value="EPSP_synth"/>
    <property type="match status" value="1"/>
</dbReference>
<evidence type="ECO:0000256" key="5">
    <source>
        <dbReference type="ARBA" id="ARBA00023141"/>
    </source>
</evidence>
<comment type="subunit">
    <text evidence="7">Monomer.</text>
</comment>
<name>A0ABW2HBN7_9MICO</name>
<dbReference type="InterPro" id="IPR001986">
    <property type="entry name" value="Enolpyruvate_Tfrase_dom"/>
</dbReference>
<dbReference type="InterPro" id="IPR013792">
    <property type="entry name" value="RNA3'P_cycl/enolpyr_Trfase_a/b"/>
</dbReference>
<dbReference type="GO" id="GO:0003866">
    <property type="term" value="F:3-phosphoshikimate 1-carboxyvinyltransferase activity"/>
    <property type="evidence" value="ECO:0007669"/>
    <property type="project" value="UniProtKB-EC"/>
</dbReference>
<gene>
    <name evidence="7 10" type="primary">aroA</name>
    <name evidence="10" type="ORF">ACFQRL_02600</name>
</gene>
<dbReference type="RefSeq" id="WP_262872773.1">
    <property type="nucleotide sequence ID" value="NZ_BAABKW010000018.1"/>
</dbReference>
<keyword evidence="3 7" id="KW-0028">Amino-acid biosynthesis</keyword>
<dbReference type="Pfam" id="PF00275">
    <property type="entry name" value="EPSP_synthase"/>
    <property type="match status" value="1"/>
</dbReference>
<proteinExistence type="inferred from homology"/>
<feature type="binding site" evidence="7">
    <location>
        <position position="186"/>
    </location>
    <ligand>
        <name>3-phosphoshikimate</name>
        <dbReference type="ChEBI" id="CHEBI:145989"/>
    </ligand>
</feature>
<keyword evidence="11" id="KW-1185">Reference proteome</keyword>
<feature type="binding site" evidence="7">
    <location>
        <position position="361"/>
    </location>
    <ligand>
        <name>phosphoenolpyruvate</name>
        <dbReference type="ChEBI" id="CHEBI:58702"/>
    </ligand>
</feature>
<dbReference type="EC" id="2.5.1.19" evidence="7"/>
<feature type="binding site" evidence="7">
    <location>
        <position position="427"/>
    </location>
    <ligand>
        <name>phosphoenolpyruvate</name>
        <dbReference type="ChEBI" id="CHEBI:58702"/>
    </ligand>
</feature>
<sequence>MTAGLYSHSPGPSTRGRWDAPVAGGPLHSTLTVPGSKSLTNRELILAALADGPSRLIAPLHSDDSQRMIEALRTLGVGIAAEPGRGTFGDDLVITPVWPLRGDALVDCGQAGTVMRFVAPLAGFAQGEVTLTAHESALHRPMGAMIKGLRDAGVDIDDGGRWMLPFSVRGHGHVRGGEVVIDASASSQFVSGLLLAAARFDVGLRLIHSGERLPSIPHIDMTVEALGHRGVHVERPRQGEWVVPAGALRGKEVAIEPDLSNAAPFLAAAMIAGGSVTITGWPAHSTQPGHLLSDILAVMGARVSRRGGALTVAAGPRISGVDLDLSAVGELTPTLVALAAFADAPSEFHGIGHIRGHETDRIAALVGELRRLGGEAHELDDGIRIVPTPLHGGTWHAHHDHRLATTGALVGLAVPGVVIDDIGTTAKTMPQFPQLWQQMLDGVDATRSLVP</sequence>
<evidence type="ECO:0000256" key="4">
    <source>
        <dbReference type="ARBA" id="ARBA00022679"/>
    </source>
</evidence>
<dbReference type="PANTHER" id="PTHR21090:SF5">
    <property type="entry name" value="PENTAFUNCTIONAL AROM POLYPEPTIDE"/>
    <property type="match status" value="1"/>
</dbReference>
<evidence type="ECO:0000256" key="1">
    <source>
        <dbReference type="ARBA" id="ARBA00004811"/>
    </source>
</evidence>
<dbReference type="Proteomes" id="UP001596507">
    <property type="component" value="Unassembled WGS sequence"/>
</dbReference>
<keyword evidence="5 7" id="KW-0057">Aromatic amino acid biosynthesis</keyword>
<feature type="binding site" evidence="7">
    <location>
        <position position="140"/>
    </location>
    <ligand>
        <name>phosphoenolpyruvate</name>
        <dbReference type="ChEBI" id="CHEBI:58702"/>
    </ligand>
</feature>
<protein>
    <recommendedName>
        <fullName evidence="7">3-phosphoshikimate 1-carboxyvinyltransferase</fullName>
        <ecNumber evidence="7">2.5.1.19</ecNumber>
    </recommendedName>
    <alternativeName>
        <fullName evidence="7">5-enolpyruvylshikimate-3-phosphate synthase</fullName>
        <shortName evidence="7">EPSP synthase</shortName>
        <shortName evidence="7">EPSPS</shortName>
    </alternativeName>
</protein>
<keyword evidence="4 7" id="KW-0808">Transferase</keyword>
<dbReference type="InterPro" id="IPR023193">
    <property type="entry name" value="EPSP_synthase_CS"/>
</dbReference>
<dbReference type="SUPFAM" id="SSF55205">
    <property type="entry name" value="EPT/RTPC-like"/>
    <property type="match status" value="1"/>
</dbReference>
<feature type="binding site" evidence="7">
    <location>
        <position position="42"/>
    </location>
    <ligand>
        <name>3-phosphoshikimate</name>
        <dbReference type="ChEBI" id="CHEBI:145989"/>
    </ligand>
</feature>
<comment type="pathway">
    <text evidence="1 7">Metabolic intermediate biosynthesis; chorismate biosynthesis; chorismate from D-erythrose 4-phosphate and phosphoenolpyruvate: step 6/7.</text>
</comment>